<keyword evidence="1" id="KW-0812">Transmembrane</keyword>
<feature type="transmembrane region" description="Helical" evidence="1">
    <location>
        <begin position="138"/>
        <end position="160"/>
    </location>
</feature>
<accession>A0ABP1QFB7</accession>
<name>A0ABP1QFB7_9HEXA</name>
<gene>
    <name evidence="2" type="ORF">ODALV1_LOCUS10705</name>
</gene>
<keyword evidence="3" id="KW-1185">Reference proteome</keyword>
<dbReference type="Proteomes" id="UP001642540">
    <property type="component" value="Unassembled WGS sequence"/>
</dbReference>
<keyword evidence="1" id="KW-0472">Membrane</keyword>
<sequence>MSSEGFQFLATFSGIFRALTVICGLPAVVLAWTAYFSSSWTKAFPEIQAILDSENKAGVFSDFQRATDESTSNSTPSSDEDYDLISDADEEYLDKILLETLIYEKAFIGIVTFVFIISTLYLILRIANQVPSESPYEIIIDFLFHVISALLLFTGSALLFQSVLKIQSFVDRIDDNLPAEIVEIIEEKKNVQDKDDKIAAGVLGMINGVLYVCCVISLRMTRVLICRNPCRKNLQRKISISSEVYANEIPRFSVISIQSRKFSTISEGNPAYFLE</sequence>
<dbReference type="EMBL" id="CAXLJM020000033">
    <property type="protein sequence ID" value="CAL8101011.1"/>
    <property type="molecule type" value="Genomic_DNA"/>
</dbReference>
<protein>
    <submittedName>
        <fullName evidence="2">Uncharacterized protein</fullName>
    </submittedName>
</protein>
<keyword evidence="1" id="KW-1133">Transmembrane helix</keyword>
<organism evidence="2 3">
    <name type="scientific">Orchesella dallaii</name>
    <dbReference type="NCBI Taxonomy" id="48710"/>
    <lineage>
        <taxon>Eukaryota</taxon>
        <taxon>Metazoa</taxon>
        <taxon>Ecdysozoa</taxon>
        <taxon>Arthropoda</taxon>
        <taxon>Hexapoda</taxon>
        <taxon>Collembola</taxon>
        <taxon>Entomobryomorpha</taxon>
        <taxon>Entomobryoidea</taxon>
        <taxon>Orchesellidae</taxon>
        <taxon>Orchesellinae</taxon>
        <taxon>Orchesella</taxon>
    </lineage>
</organism>
<proteinExistence type="predicted"/>
<comment type="caution">
    <text evidence="2">The sequence shown here is derived from an EMBL/GenBank/DDBJ whole genome shotgun (WGS) entry which is preliminary data.</text>
</comment>
<reference evidence="2 3" key="1">
    <citation type="submission" date="2024-08" db="EMBL/GenBank/DDBJ databases">
        <authorList>
            <person name="Cucini C."/>
            <person name="Frati F."/>
        </authorList>
    </citation>
    <scope>NUCLEOTIDE SEQUENCE [LARGE SCALE GENOMIC DNA]</scope>
</reference>
<evidence type="ECO:0000313" key="2">
    <source>
        <dbReference type="EMBL" id="CAL8101011.1"/>
    </source>
</evidence>
<feature type="transmembrane region" description="Helical" evidence="1">
    <location>
        <begin position="106"/>
        <end position="126"/>
    </location>
</feature>
<feature type="transmembrane region" description="Helical" evidence="1">
    <location>
        <begin position="12"/>
        <end position="35"/>
    </location>
</feature>
<evidence type="ECO:0000313" key="3">
    <source>
        <dbReference type="Proteomes" id="UP001642540"/>
    </source>
</evidence>
<evidence type="ECO:0000256" key="1">
    <source>
        <dbReference type="SAM" id="Phobius"/>
    </source>
</evidence>
<feature type="transmembrane region" description="Helical" evidence="1">
    <location>
        <begin position="198"/>
        <end position="218"/>
    </location>
</feature>